<name>F0SA68_PSESL</name>
<dbReference type="EMBL" id="CP002545">
    <property type="protein sequence ID" value="ADY53632.1"/>
    <property type="molecule type" value="Genomic_DNA"/>
</dbReference>
<keyword evidence="2" id="KW-1185">Reference proteome</keyword>
<organism evidence="1 2">
    <name type="scientific">Pseudopedobacter saltans (strain ATCC 51119 / DSM 12145 / JCM 21818 / CCUG 39354 / LMG 10337 / NBRC 100064 / NCIMB 13643)</name>
    <name type="common">Pedobacter saltans</name>
    <dbReference type="NCBI Taxonomy" id="762903"/>
    <lineage>
        <taxon>Bacteria</taxon>
        <taxon>Pseudomonadati</taxon>
        <taxon>Bacteroidota</taxon>
        <taxon>Sphingobacteriia</taxon>
        <taxon>Sphingobacteriales</taxon>
        <taxon>Sphingobacteriaceae</taxon>
        <taxon>Pseudopedobacter</taxon>
    </lineage>
</organism>
<evidence type="ECO:0000313" key="1">
    <source>
        <dbReference type="EMBL" id="ADY53632.1"/>
    </source>
</evidence>
<reference evidence="2" key="2">
    <citation type="submission" date="2011-02" db="EMBL/GenBank/DDBJ databases">
        <title>The complete genome of Pedobacter saltans DSM 12145.</title>
        <authorList>
            <consortium name="US DOE Joint Genome Institute (JGI-PGF)"/>
            <person name="Lucas S."/>
            <person name="Copeland A."/>
            <person name="Lapidus A."/>
            <person name="Bruce D."/>
            <person name="Goodwin L."/>
            <person name="Pitluck S."/>
            <person name="Kyrpides N."/>
            <person name="Mavromatis K."/>
            <person name="Pagani I."/>
            <person name="Ivanova N."/>
            <person name="Ovchinnikova G."/>
            <person name="Lu M."/>
            <person name="Detter J.C."/>
            <person name="Han C."/>
            <person name="Land M."/>
            <person name="Hauser L."/>
            <person name="Markowitz V."/>
            <person name="Cheng J.-F."/>
            <person name="Hugenholtz P."/>
            <person name="Woyke T."/>
            <person name="Wu D."/>
            <person name="Tindall B."/>
            <person name="Pomrenke H.G."/>
            <person name="Brambilla E."/>
            <person name="Klenk H.-P."/>
            <person name="Eisen J.A."/>
        </authorList>
    </citation>
    <scope>NUCLEOTIDE SEQUENCE [LARGE SCALE GENOMIC DNA]</scope>
    <source>
        <strain evidence="2">ATCC 51119 / DSM 12145 / JCM 21818 / LMG 10337 / NBRC 100064 / NCIMB 13643</strain>
    </source>
</reference>
<dbReference type="RefSeq" id="WP_013634117.1">
    <property type="nucleotide sequence ID" value="NC_015177.1"/>
</dbReference>
<dbReference type="STRING" id="762903.Pedsa_3093"/>
<dbReference type="AlphaFoldDB" id="F0SA68"/>
<dbReference type="OrthoDB" id="714262at2"/>
<dbReference type="HOGENOM" id="CLU_094580_0_0_10"/>
<evidence type="ECO:0000313" key="2">
    <source>
        <dbReference type="Proteomes" id="UP000000310"/>
    </source>
</evidence>
<protein>
    <recommendedName>
        <fullName evidence="3">Carboxypeptidase-like regulatory domain-containing protein</fullName>
    </recommendedName>
</protein>
<accession>F0SA68</accession>
<evidence type="ECO:0008006" key="3">
    <source>
        <dbReference type="Google" id="ProtNLM"/>
    </source>
</evidence>
<dbReference type="KEGG" id="psn:Pedsa_3093"/>
<sequence>MLLIAMLFAVSKLFAQEIEMNGVVFDQQTGQRVNRVNINNLRTGIKLFNNTKAEFKINVKPGDKLVAVAEGYYIDTLIYANQTALVFYLKRVAIPLKEVLVKDSVLSAMKRYEELRKQFSSLNRLTNRDLLSFGQSGVGLSIDALWNSFSREGRNAKKLQEVMERDYMNNFIDEKFNKSLVSKYTGLKGDQLELFMINYRPSYYFVYGASDYDLISYVKIAYIRFKKKPYPDEVSNLKPIETP</sequence>
<reference evidence="1 2" key="1">
    <citation type="journal article" date="2011" name="Stand. Genomic Sci.">
        <title>Complete genome sequence of the gliding, heparinolytic Pedobacter saltans type strain (113).</title>
        <authorList>
            <person name="Liolios K."/>
            <person name="Sikorski J."/>
            <person name="Lu M."/>
            <person name="Nolan M."/>
            <person name="Lapidus A."/>
            <person name="Lucas S."/>
            <person name="Hammon N."/>
            <person name="Deshpande S."/>
            <person name="Cheng J.F."/>
            <person name="Tapia R."/>
            <person name="Han C."/>
            <person name="Goodwin L."/>
            <person name="Pitluck S."/>
            <person name="Huntemann M."/>
            <person name="Ivanova N."/>
            <person name="Pagani I."/>
            <person name="Mavromatis K."/>
            <person name="Ovchinikova G."/>
            <person name="Pati A."/>
            <person name="Chen A."/>
            <person name="Palaniappan K."/>
            <person name="Land M."/>
            <person name="Hauser L."/>
            <person name="Brambilla E.M."/>
            <person name="Kotsyurbenko O."/>
            <person name="Rohde M."/>
            <person name="Tindall B.J."/>
            <person name="Abt B."/>
            <person name="Goker M."/>
            <person name="Detter J.C."/>
            <person name="Woyke T."/>
            <person name="Bristow J."/>
            <person name="Eisen J.A."/>
            <person name="Markowitz V."/>
            <person name="Hugenholtz P."/>
            <person name="Klenk H.P."/>
            <person name="Kyrpides N.C."/>
        </authorList>
    </citation>
    <scope>NUCLEOTIDE SEQUENCE [LARGE SCALE GENOMIC DNA]</scope>
    <source>
        <strain evidence="2">ATCC 51119 / DSM 12145 / JCM 21818 / LMG 10337 / NBRC 100064 / NCIMB 13643</strain>
    </source>
</reference>
<dbReference type="eggNOG" id="ENOG502ZIGJ">
    <property type="taxonomic scope" value="Bacteria"/>
</dbReference>
<gene>
    <name evidence="1" type="ordered locus">Pedsa_3093</name>
</gene>
<proteinExistence type="predicted"/>
<dbReference type="Proteomes" id="UP000000310">
    <property type="component" value="Chromosome"/>
</dbReference>